<gene>
    <name evidence="2" type="ORF">HPLM_LOCUS16319</name>
</gene>
<dbReference type="EMBL" id="UZAF01019367">
    <property type="protein sequence ID" value="VDO59489.1"/>
    <property type="molecule type" value="Genomic_DNA"/>
</dbReference>
<keyword evidence="3" id="KW-1185">Reference proteome</keyword>
<dbReference type="WBParaSite" id="HPLM_0001632701-mRNA-1">
    <property type="protein sequence ID" value="HPLM_0001632701-mRNA-1"/>
    <property type="gene ID" value="HPLM_0001632701"/>
</dbReference>
<evidence type="ECO:0000313" key="3">
    <source>
        <dbReference type="Proteomes" id="UP000268014"/>
    </source>
</evidence>
<proteinExistence type="predicted"/>
<name>A0A0N4WX15_HAEPC</name>
<protein>
    <submittedName>
        <fullName evidence="4">Secreted protein</fullName>
    </submittedName>
</protein>
<evidence type="ECO:0000313" key="2">
    <source>
        <dbReference type="EMBL" id="VDO59489.1"/>
    </source>
</evidence>
<sequence>MYVCLFTVLILSHFRAEVAASGGNHTIAKRQSKYICGTEPYRFFSDVREYFMISFWFFSLFIPVTSF</sequence>
<evidence type="ECO:0000256" key="1">
    <source>
        <dbReference type="SAM" id="SignalP"/>
    </source>
</evidence>
<dbReference type="OrthoDB" id="5804567at2759"/>
<keyword evidence="1" id="KW-0732">Signal</keyword>
<feature type="chain" id="PRO_5043124166" evidence="1">
    <location>
        <begin position="21"/>
        <end position="67"/>
    </location>
</feature>
<dbReference type="Proteomes" id="UP000268014">
    <property type="component" value="Unassembled WGS sequence"/>
</dbReference>
<feature type="signal peptide" evidence="1">
    <location>
        <begin position="1"/>
        <end position="20"/>
    </location>
</feature>
<organism evidence="4">
    <name type="scientific">Haemonchus placei</name>
    <name type="common">Barber's pole worm</name>
    <dbReference type="NCBI Taxonomy" id="6290"/>
    <lineage>
        <taxon>Eukaryota</taxon>
        <taxon>Metazoa</taxon>
        <taxon>Ecdysozoa</taxon>
        <taxon>Nematoda</taxon>
        <taxon>Chromadorea</taxon>
        <taxon>Rhabditida</taxon>
        <taxon>Rhabditina</taxon>
        <taxon>Rhabditomorpha</taxon>
        <taxon>Strongyloidea</taxon>
        <taxon>Trichostrongylidae</taxon>
        <taxon>Haemonchus</taxon>
    </lineage>
</organism>
<reference evidence="2 3" key="2">
    <citation type="submission" date="2018-11" db="EMBL/GenBank/DDBJ databases">
        <authorList>
            <consortium name="Pathogen Informatics"/>
        </authorList>
    </citation>
    <scope>NUCLEOTIDE SEQUENCE [LARGE SCALE GENOMIC DNA]</scope>
    <source>
        <strain evidence="2 3">MHpl1</strain>
    </source>
</reference>
<accession>A0A0N4WX15</accession>
<dbReference type="AlphaFoldDB" id="A0A0N4WX15"/>
<evidence type="ECO:0000313" key="4">
    <source>
        <dbReference type="WBParaSite" id="HPLM_0001632701-mRNA-1"/>
    </source>
</evidence>
<reference evidence="4" key="1">
    <citation type="submission" date="2017-02" db="UniProtKB">
        <authorList>
            <consortium name="WormBaseParasite"/>
        </authorList>
    </citation>
    <scope>IDENTIFICATION</scope>
</reference>